<evidence type="ECO:0000256" key="2">
    <source>
        <dbReference type="SAM" id="Phobius"/>
    </source>
</evidence>
<keyword evidence="2" id="KW-0812">Transmembrane</keyword>
<dbReference type="Proteomes" id="UP000046373">
    <property type="component" value="Unassembled WGS sequence"/>
</dbReference>
<evidence type="ECO:0000256" key="1">
    <source>
        <dbReference type="SAM" id="MobiDB-lite"/>
    </source>
</evidence>
<protein>
    <submittedName>
        <fullName evidence="3">Uncharacterized protein</fullName>
    </submittedName>
</protein>
<evidence type="ECO:0000313" key="3">
    <source>
        <dbReference type="EMBL" id="CDX14402.1"/>
    </source>
</evidence>
<feature type="compositionally biased region" description="Pro residues" evidence="1">
    <location>
        <begin position="7"/>
        <end position="21"/>
    </location>
</feature>
<keyword evidence="2" id="KW-1133">Transmembrane helix</keyword>
<feature type="transmembrane region" description="Helical" evidence="2">
    <location>
        <begin position="80"/>
        <end position="99"/>
    </location>
</feature>
<name>A0A090F594_MESPL</name>
<evidence type="ECO:0000313" key="4">
    <source>
        <dbReference type="Proteomes" id="UP000046373"/>
    </source>
</evidence>
<feature type="compositionally biased region" description="Polar residues" evidence="1">
    <location>
        <begin position="35"/>
        <end position="47"/>
    </location>
</feature>
<proteinExistence type="predicted"/>
<sequence>MASSPKPSSPKSPPPPPPKPGGIPTEPGAFPAQVGANSPVASRTPTNKAVAATGGSAVGAAISTLLVYGIELNHALPDTVSGAITTLVTAAVTLAAAYFTPPGTNETVILTSDGPRTARR</sequence>
<dbReference type="AlphaFoldDB" id="A0A090F594"/>
<organism evidence="3 4">
    <name type="scientific">Mesorhizobium plurifarium</name>
    <dbReference type="NCBI Taxonomy" id="69974"/>
    <lineage>
        <taxon>Bacteria</taxon>
        <taxon>Pseudomonadati</taxon>
        <taxon>Pseudomonadota</taxon>
        <taxon>Alphaproteobacteria</taxon>
        <taxon>Hyphomicrobiales</taxon>
        <taxon>Phyllobacteriaceae</taxon>
        <taxon>Mesorhizobium</taxon>
    </lineage>
</organism>
<feature type="region of interest" description="Disordered" evidence="1">
    <location>
        <begin position="1"/>
        <end position="48"/>
    </location>
</feature>
<feature type="transmembrane region" description="Helical" evidence="2">
    <location>
        <begin position="49"/>
        <end position="68"/>
    </location>
</feature>
<dbReference type="EMBL" id="CCNB01000002">
    <property type="protein sequence ID" value="CDX14402.1"/>
    <property type="molecule type" value="Genomic_DNA"/>
</dbReference>
<gene>
    <name evidence="3" type="ORF">MPLDJ20_100076</name>
</gene>
<accession>A0A090F594</accession>
<keyword evidence="2" id="KW-0472">Membrane</keyword>
<reference evidence="3 4" key="1">
    <citation type="submission" date="2014-08" db="EMBL/GenBank/DDBJ databases">
        <authorList>
            <person name="Moulin Lionel"/>
        </authorList>
    </citation>
    <scope>NUCLEOTIDE SEQUENCE [LARGE SCALE GENOMIC DNA]</scope>
</reference>